<dbReference type="PANTHER" id="PTHR42774">
    <property type="entry name" value="PHOSPHOTRANSFERASE SYSTEM TRANSPORT PROTEIN"/>
    <property type="match status" value="1"/>
</dbReference>
<feature type="domain" description="Carbohydrate kinase PfkB" evidence="1">
    <location>
        <begin position="22"/>
        <end position="295"/>
    </location>
</feature>
<dbReference type="Proteomes" id="UP000249260">
    <property type="component" value="Unassembled WGS sequence"/>
</dbReference>
<dbReference type="InterPro" id="IPR052562">
    <property type="entry name" value="Ketohexokinase-related"/>
</dbReference>
<dbReference type="InterPro" id="IPR029056">
    <property type="entry name" value="Ribokinase-like"/>
</dbReference>
<dbReference type="AlphaFoldDB" id="A0A328U1D3"/>
<dbReference type="Pfam" id="PF00294">
    <property type="entry name" value="PfkB"/>
    <property type="match status" value="1"/>
</dbReference>
<name>A0A328U1D3_9BACL</name>
<dbReference type="SUPFAM" id="SSF53613">
    <property type="entry name" value="Ribokinase-like"/>
    <property type="match status" value="1"/>
</dbReference>
<dbReference type="RefSeq" id="WP_112882795.1">
    <property type="nucleotide sequence ID" value="NZ_QLUW01000002.1"/>
</dbReference>
<protein>
    <recommendedName>
        <fullName evidence="1">Carbohydrate kinase PfkB domain-containing protein</fullName>
    </recommendedName>
</protein>
<keyword evidence="3" id="KW-1185">Reference proteome</keyword>
<evidence type="ECO:0000259" key="1">
    <source>
        <dbReference type="Pfam" id="PF00294"/>
    </source>
</evidence>
<gene>
    <name evidence="2" type="ORF">DL346_14515</name>
</gene>
<dbReference type="EMBL" id="QLUW01000002">
    <property type="protein sequence ID" value="RAP76577.1"/>
    <property type="molecule type" value="Genomic_DNA"/>
</dbReference>
<accession>A0A328U1D3</accession>
<organism evidence="2 3">
    <name type="scientific">Paenibacillus montanisoli</name>
    <dbReference type="NCBI Taxonomy" id="2081970"/>
    <lineage>
        <taxon>Bacteria</taxon>
        <taxon>Bacillati</taxon>
        <taxon>Bacillota</taxon>
        <taxon>Bacilli</taxon>
        <taxon>Bacillales</taxon>
        <taxon>Paenibacillaceae</taxon>
        <taxon>Paenibacillus</taxon>
    </lineage>
</organism>
<sequence length="306" mass="32922">MSEQIPSAIIGLGSTAVDDLVYVRQYPEADSKMPVLREERDCGGLTMTALVAASRLGVKCAYAGTLGSDDLSTFVLRRLSAERIDVSRVRIEEAARPIHSTIIVDETEGTRNIFFNTASVPGASSDAPEASCIAQAKVLFIDNFGVEGMIRAAKIARQNGVAVVADFEDDQHAGFGELLQLVDHLILSYGFACRVTGCTEPQEIVERLWHSNRSLVAVTCGKEGCWFKAGSNEPVCRQEAFQVKVADTTGCGDVFHGAYAASLVMEMPATQRIRFASAAAALKATKPGGQAGSPDRYTVEQFLQQH</sequence>
<dbReference type="OrthoDB" id="9775849at2"/>
<reference evidence="2 3" key="1">
    <citation type="submission" date="2018-06" db="EMBL/GenBank/DDBJ databases">
        <title>Paenibacillus montanisoli sp. nov., isolated from mountain area soil.</title>
        <authorList>
            <person name="Wu M."/>
        </authorList>
    </citation>
    <scope>NUCLEOTIDE SEQUENCE [LARGE SCALE GENOMIC DNA]</scope>
    <source>
        <strain evidence="2 3">RA17</strain>
    </source>
</reference>
<evidence type="ECO:0000313" key="2">
    <source>
        <dbReference type="EMBL" id="RAP76577.1"/>
    </source>
</evidence>
<proteinExistence type="predicted"/>
<dbReference type="Gene3D" id="3.40.1190.20">
    <property type="match status" value="1"/>
</dbReference>
<evidence type="ECO:0000313" key="3">
    <source>
        <dbReference type="Proteomes" id="UP000249260"/>
    </source>
</evidence>
<comment type="caution">
    <text evidence="2">The sequence shown here is derived from an EMBL/GenBank/DDBJ whole genome shotgun (WGS) entry which is preliminary data.</text>
</comment>
<dbReference type="PANTHER" id="PTHR42774:SF3">
    <property type="entry name" value="KETOHEXOKINASE"/>
    <property type="match status" value="1"/>
</dbReference>
<dbReference type="InterPro" id="IPR011611">
    <property type="entry name" value="PfkB_dom"/>
</dbReference>